<accession>A0A6A6KDM5</accession>
<dbReference type="EMBL" id="JAAGAX010000017">
    <property type="protein sequence ID" value="KAF2286992.1"/>
    <property type="molecule type" value="Genomic_DNA"/>
</dbReference>
<feature type="region of interest" description="Disordered" evidence="1">
    <location>
        <begin position="275"/>
        <end position="343"/>
    </location>
</feature>
<reference evidence="2 3" key="1">
    <citation type="journal article" date="2020" name="Mol. Plant">
        <title>The Chromosome-Based Rubber Tree Genome Provides New Insights into Spurge Genome Evolution and Rubber Biosynthesis.</title>
        <authorList>
            <person name="Liu J."/>
            <person name="Shi C."/>
            <person name="Shi C.C."/>
            <person name="Li W."/>
            <person name="Zhang Q.J."/>
            <person name="Zhang Y."/>
            <person name="Li K."/>
            <person name="Lu H.F."/>
            <person name="Shi C."/>
            <person name="Zhu S.T."/>
            <person name="Xiao Z.Y."/>
            <person name="Nan H."/>
            <person name="Yue Y."/>
            <person name="Zhu X.G."/>
            <person name="Wu Y."/>
            <person name="Hong X.N."/>
            <person name="Fan G.Y."/>
            <person name="Tong Y."/>
            <person name="Zhang D."/>
            <person name="Mao C.L."/>
            <person name="Liu Y.L."/>
            <person name="Hao S.J."/>
            <person name="Liu W.Q."/>
            <person name="Lv M.Q."/>
            <person name="Zhang H.B."/>
            <person name="Liu Y."/>
            <person name="Hu-Tang G.R."/>
            <person name="Wang J.P."/>
            <person name="Wang J.H."/>
            <person name="Sun Y.H."/>
            <person name="Ni S.B."/>
            <person name="Chen W.B."/>
            <person name="Zhang X.C."/>
            <person name="Jiao Y.N."/>
            <person name="Eichler E.E."/>
            <person name="Li G.H."/>
            <person name="Liu X."/>
            <person name="Gao L.Z."/>
        </authorList>
    </citation>
    <scope>NUCLEOTIDE SEQUENCE [LARGE SCALE GENOMIC DNA]</scope>
    <source>
        <strain evidence="3">cv. GT1</strain>
        <tissue evidence="2">Leaf</tissue>
    </source>
</reference>
<keyword evidence="3" id="KW-1185">Reference proteome</keyword>
<evidence type="ECO:0000313" key="3">
    <source>
        <dbReference type="Proteomes" id="UP000467840"/>
    </source>
</evidence>
<gene>
    <name evidence="2" type="ORF">GH714_036786</name>
</gene>
<name>A0A6A6KDM5_HEVBR</name>
<evidence type="ECO:0000256" key="1">
    <source>
        <dbReference type="SAM" id="MobiDB-lite"/>
    </source>
</evidence>
<comment type="caution">
    <text evidence="2">The sequence shown here is derived from an EMBL/GenBank/DDBJ whole genome shotgun (WGS) entry which is preliminary data.</text>
</comment>
<feature type="compositionally biased region" description="Polar residues" evidence="1">
    <location>
        <begin position="308"/>
        <end position="336"/>
    </location>
</feature>
<dbReference type="Proteomes" id="UP000467840">
    <property type="component" value="Chromosome 3"/>
</dbReference>
<proteinExistence type="predicted"/>
<protein>
    <submittedName>
        <fullName evidence="2">Uncharacterized protein</fullName>
    </submittedName>
</protein>
<sequence length="343" mass="36733">MDAPTSVSTETSAMNGNSSEVDLFADATFVSAPPQVEKGASTQSQTQVDLFASQSVIPPAVPPAVDLFSSADPVVQPETKDQKSDSTNNNIVDPFAAVPLNNFDGSDLFGAFSSRSNSASTEPAKDPINGGGLNDLNVNASDSKPTPKKETFQVKSGIWSDSLSRGLIDLNISARNPPEHLAAVKQTASVSEYIEDLIARVTHVPNPSNQPYLGFFLNGLLEQIRVLLFSHEVTDLARAMASTIEVERELQVTHPRLFTGSPDLGRKINSHRVGSRASFPWSKTHSTPSTSVLSSGSSSTKPNSNSPQTWSTVASASFTKPQNTALTSRTRSTRQYSHQETKT</sequence>
<organism evidence="2 3">
    <name type="scientific">Hevea brasiliensis</name>
    <name type="common">Para rubber tree</name>
    <name type="synonym">Siphonia brasiliensis</name>
    <dbReference type="NCBI Taxonomy" id="3981"/>
    <lineage>
        <taxon>Eukaryota</taxon>
        <taxon>Viridiplantae</taxon>
        <taxon>Streptophyta</taxon>
        <taxon>Embryophyta</taxon>
        <taxon>Tracheophyta</taxon>
        <taxon>Spermatophyta</taxon>
        <taxon>Magnoliopsida</taxon>
        <taxon>eudicotyledons</taxon>
        <taxon>Gunneridae</taxon>
        <taxon>Pentapetalae</taxon>
        <taxon>rosids</taxon>
        <taxon>fabids</taxon>
        <taxon>Malpighiales</taxon>
        <taxon>Euphorbiaceae</taxon>
        <taxon>Crotonoideae</taxon>
        <taxon>Micrandreae</taxon>
        <taxon>Hevea</taxon>
    </lineage>
</organism>
<dbReference type="AlphaFoldDB" id="A0A6A6KDM5"/>
<feature type="compositionally biased region" description="Low complexity" evidence="1">
    <location>
        <begin position="284"/>
        <end position="307"/>
    </location>
</feature>
<evidence type="ECO:0000313" key="2">
    <source>
        <dbReference type="EMBL" id="KAF2286992.1"/>
    </source>
</evidence>